<accession>A0A6A6QWK4</accession>
<dbReference type="AlphaFoldDB" id="A0A6A6QWK4"/>
<dbReference type="Proteomes" id="UP000799750">
    <property type="component" value="Unassembled WGS sequence"/>
</dbReference>
<feature type="region of interest" description="Disordered" evidence="1">
    <location>
        <begin position="550"/>
        <end position="606"/>
    </location>
</feature>
<evidence type="ECO:0000313" key="3">
    <source>
        <dbReference type="Proteomes" id="UP000799750"/>
    </source>
</evidence>
<feature type="region of interest" description="Disordered" evidence="1">
    <location>
        <begin position="184"/>
        <end position="234"/>
    </location>
</feature>
<evidence type="ECO:0000313" key="2">
    <source>
        <dbReference type="EMBL" id="KAF2496484.1"/>
    </source>
</evidence>
<gene>
    <name evidence="2" type="ORF">BU16DRAFT_609553</name>
</gene>
<sequence>MSLRILIVLPCHTRLSLLECYNIVYFPVPLILAAGKLRLATAPFWASALATFWATNINTPHLTLPSTSFFLHTLFTLTTLPSALFPPRTTPSDLGLYFTSPLDFIEATHHTSRDNEAAPAHSSLLGSLDSRHLTTMSNNDRLRRPWKGKRPPQPTGQADTPGYYRHYLCGQSFSNLQAVADHHYGPRNRKRGCRDRYNDPHNDAPWRDPTCQRTDHYSPPSRNRVNHARAEPTGRELFARQNRSEDATLAPGTFPPQWGAKALEGQERAQAQSDPIVIACVSGVILGKTGEDETEPSSSHRSRKDTPLGLSELHDDRSSEDAERMKESVRCGYRSMEDGQPDHRSSEDNSARTQSCLGTPNRIAVDSGTANIATSYGHGARERPVQDEASAPGGPGGRREPRPQLPRTDQLFLSASIQRSELSQIQLTAGETMEELQERLARSQRPQDRAVIILIQVAISFAARGLDQESNVTDSIVKWMAPDMDALQLAYFRLNPGFENLVLGLAKHIEIKIFFSDYPPDVFHDMQKFVRRYGDLGPHLDAMDDIVNTEDNYVSNHPPRPEAWQFPPARPNDGRKRAPSQHNNIPGKRVKQEPENEDHGPVIEID</sequence>
<feature type="compositionally biased region" description="Basic and acidic residues" evidence="1">
    <location>
        <begin position="590"/>
        <end position="606"/>
    </location>
</feature>
<feature type="region of interest" description="Disordered" evidence="1">
    <location>
        <begin position="136"/>
        <end position="161"/>
    </location>
</feature>
<evidence type="ECO:0000256" key="1">
    <source>
        <dbReference type="SAM" id="MobiDB-lite"/>
    </source>
</evidence>
<reference evidence="2" key="1">
    <citation type="journal article" date="2020" name="Stud. Mycol.">
        <title>101 Dothideomycetes genomes: a test case for predicting lifestyles and emergence of pathogens.</title>
        <authorList>
            <person name="Haridas S."/>
            <person name="Albert R."/>
            <person name="Binder M."/>
            <person name="Bloem J."/>
            <person name="Labutti K."/>
            <person name="Salamov A."/>
            <person name="Andreopoulos B."/>
            <person name="Baker S."/>
            <person name="Barry K."/>
            <person name="Bills G."/>
            <person name="Bluhm B."/>
            <person name="Cannon C."/>
            <person name="Castanera R."/>
            <person name="Culley D."/>
            <person name="Daum C."/>
            <person name="Ezra D."/>
            <person name="Gonzalez J."/>
            <person name="Henrissat B."/>
            <person name="Kuo A."/>
            <person name="Liang C."/>
            <person name="Lipzen A."/>
            <person name="Lutzoni F."/>
            <person name="Magnuson J."/>
            <person name="Mondo S."/>
            <person name="Nolan M."/>
            <person name="Ohm R."/>
            <person name="Pangilinan J."/>
            <person name="Park H.-J."/>
            <person name="Ramirez L."/>
            <person name="Alfaro M."/>
            <person name="Sun H."/>
            <person name="Tritt A."/>
            <person name="Yoshinaga Y."/>
            <person name="Zwiers L.-H."/>
            <person name="Turgeon B."/>
            <person name="Goodwin S."/>
            <person name="Spatafora J."/>
            <person name="Crous P."/>
            <person name="Grigoriev I."/>
        </authorList>
    </citation>
    <scope>NUCLEOTIDE SEQUENCE</scope>
    <source>
        <strain evidence="2">CBS 269.34</strain>
    </source>
</reference>
<dbReference type="EMBL" id="MU004188">
    <property type="protein sequence ID" value="KAF2496484.1"/>
    <property type="molecule type" value="Genomic_DNA"/>
</dbReference>
<feature type="compositionally biased region" description="Basic and acidic residues" evidence="1">
    <location>
        <begin position="312"/>
        <end position="350"/>
    </location>
</feature>
<name>A0A6A6QWK4_9PEZI</name>
<feature type="region of interest" description="Disordered" evidence="1">
    <location>
        <begin position="289"/>
        <end position="405"/>
    </location>
</feature>
<protein>
    <submittedName>
        <fullName evidence="2">Uncharacterized protein</fullName>
    </submittedName>
</protein>
<keyword evidence="3" id="KW-1185">Reference proteome</keyword>
<organism evidence="2 3">
    <name type="scientific">Lophium mytilinum</name>
    <dbReference type="NCBI Taxonomy" id="390894"/>
    <lineage>
        <taxon>Eukaryota</taxon>
        <taxon>Fungi</taxon>
        <taxon>Dikarya</taxon>
        <taxon>Ascomycota</taxon>
        <taxon>Pezizomycotina</taxon>
        <taxon>Dothideomycetes</taxon>
        <taxon>Pleosporomycetidae</taxon>
        <taxon>Mytilinidiales</taxon>
        <taxon>Mytilinidiaceae</taxon>
        <taxon>Lophium</taxon>
    </lineage>
</organism>
<feature type="compositionally biased region" description="Basic and acidic residues" evidence="1">
    <location>
        <begin position="194"/>
        <end position="206"/>
    </location>
</feature>
<proteinExistence type="predicted"/>